<keyword evidence="10" id="KW-1185">Reference proteome</keyword>
<keyword evidence="4" id="KW-0496">Mitochondrion</keyword>
<dbReference type="InterPro" id="IPR012677">
    <property type="entry name" value="Nucleotide-bd_a/b_plait_sf"/>
</dbReference>
<dbReference type="SUPFAM" id="SSF54189">
    <property type="entry name" value="Ribosomal proteins S24e, L23 and L15e"/>
    <property type="match status" value="1"/>
</dbReference>
<sequence length="230" mass="26627">MGRAKTDLTSALRGRLGRNSPLSQRKQIFLPEFVITLIRTPFLPPRYASFKVPLNFNKLDMRDYMQRVYGVDVLGVRSYIQQMKPTRNRKDGNPGHGPWRRPQSKKKMTIEMTQPFVWPDPPKDDSPWDKDNFYEIQKESKAEQRSRQPKAAMEAPEKKRTALEQQAKDLLEGKITWRPTWQALGLQYNRPSLRRLAVNNSNNSNSKEEESKEGENKVQEDNKPSSSAGP</sequence>
<name>A0AAD4Q688_9EURO</name>
<dbReference type="FunFam" id="3.30.70.330:FF:000687">
    <property type="entry name" value="54S ribosomal protein L23, mitochondrial"/>
    <property type="match status" value="1"/>
</dbReference>
<dbReference type="InterPro" id="IPR013025">
    <property type="entry name" value="Ribosomal_uL23-like"/>
</dbReference>
<evidence type="ECO:0000313" key="10">
    <source>
        <dbReference type="Proteomes" id="UP001201262"/>
    </source>
</evidence>
<evidence type="ECO:0000256" key="3">
    <source>
        <dbReference type="ARBA" id="ARBA00022980"/>
    </source>
</evidence>
<dbReference type="GO" id="GO:0003735">
    <property type="term" value="F:structural constituent of ribosome"/>
    <property type="evidence" value="ECO:0007669"/>
    <property type="project" value="InterPro"/>
</dbReference>
<keyword evidence="5" id="KW-0687">Ribonucleoprotein</keyword>
<evidence type="ECO:0000256" key="6">
    <source>
        <dbReference type="ARBA" id="ARBA00037226"/>
    </source>
</evidence>
<feature type="compositionally biased region" description="Basic and acidic residues" evidence="8">
    <location>
        <begin position="206"/>
        <end position="223"/>
    </location>
</feature>
<dbReference type="Gene3D" id="3.30.70.330">
    <property type="match status" value="1"/>
</dbReference>
<evidence type="ECO:0000256" key="8">
    <source>
        <dbReference type="SAM" id="MobiDB-lite"/>
    </source>
</evidence>
<dbReference type="GO" id="GO:0032543">
    <property type="term" value="P:mitochondrial translation"/>
    <property type="evidence" value="ECO:0007669"/>
    <property type="project" value="TreeGrafter"/>
</dbReference>
<comment type="caution">
    <text evidence="9">The sequence shown here is derived from an EMBL/GenBank/DDBJ whole genome shotgun (WGS) entry which is preliminary data.</text>
</comment>
<feature type="region of interest" description="Disordered" evidence="8">
    <location>
        <begin position="85"/>
        <end position="106"/>
    </location>
</feature>
<evidence type="ECO:0000256" key="1">
    <source>
        <dbReference type="ARBA" id="ARBA00004173"/>
    </source>
</evidence>
<keyword evidence="3" id="KW-0689">Ribosomal protein</keyword>
<feature type="region of interest" description="Disordered" evidence="8">
    <location>
        <begin position="188"/>
        <end position="230"/>
    </location>
</feature>
<dbReference type="GeneID" id="70243136"/>
<dbReference type="RefSeq" id="XP_046077738.1">
    <property type="nucleotide sequence ID" value="XM_046212849.1"/>
</dbReference>
<dbReference type="Proteomes" id="UP001201262">
    <property type="component" value="Unassembled WGS sequence"/>
</dbReference>
<feature type="region of interest" description="Disordered" evidence="8">
    <location>
        <begin position="139"/>
        <end position="160"/>
    </location>
</feature>
<evidence type="ECO:0000256" key="7">
    <source>
        <dbReference type="ARBA" id="ARBA00039977"/>
    </source>
</evidence>
<comment type="similarity">
    <text evidence="2">Belongs to the universal ribosomal protein uL23 family.</text>
</comment>
<dbReference type="EMBL" id="JAJTJA010000001">
    <property type="protein sequence ID" value="KAH8705117.1"/>
    <property type="molecule type" value="Genomic_DNA"/>
</dbReference>
<dbReference type="GO" id="GO:0005762">
    <property type="term" value="C:mitochondrial large ribosomal subunit"/>
    <property type="evidence" value="ECO:0007669"/>
    <property type="project" value="TreeGrafter"/>
</dbReference>
<proteinExistence type="inferred from homology"/>
<reference evidence="9" key="1">
    <citation type="submission" date="2021-12" db="EMBL/GenBank/DDBJ databases">
        <title>Convergent genome expansion in fungi linked to evolution of root-endophyte symbiosis.</title>
        <authorList>
            <consortium name="DOE Joint Genome Institute"/>
            <person name="Ke Y.-H."/>
            <person name="Bonito G."/>
            <person name="Liao H.-L."/>
            <person name="Looney B."/>
            <person name="Rojas-Flechas A."/>
            <person name="Nash J."/>
            <person name="Hameed K."/>
            <person name="Schadt C."/>
            <person name="Martin F."/>
            <person name="Crous P.W."/>
            <person name="Miettinen O."/>
            <person name="Magnuson J.K."/>
            <person name="Labbe J."/>
            <person name="Jacobson D."/>
            <person name="Doktycz M.J."/>
            <person name="Veneault-Fourrey C."/>
            <person name="Kuo A."/>
            <person name="Mondo S."/>
            <person name="Calhoun S."/>
            <person name="Riley R."/>
            <person name="Ohm R."/>
            <person name="LaButti K."/>
            <person name="Andreopoulos B."/>
            <person name="Pangilinan J."/>
            <person name="Nolan M."/>
            <person name="Tritt A."/>
            <person name="Clum A."/>
            <person name="Lipzen A."/>
            <person name="Daum C."/>
            <person name="Barry K."/>
            <person name="Grigoriev I.V."/>
            <person name="Vilgalys R."/>
        </authorList>
    </citation>
    <scope>NUCLEOTIDE SEQUENCE</scope>
    <source>
        <strain evidence="9">PMI_201</strain>
    </source>
</reference>
<comment type="function">
    <text evidence="6">Component of the mitochondrial ribosome (mitoribosome), a dedicated translation machinery responsible for the synthesis of mitochondrial genome-encoded proteins, including at least some of the essential transmembrane subunits of the mitochondrial respiratory chain. The mitoribosomes are attached to the mitochondrial inner membrane and translation products are cotranslationally integrated into the membrane.</text>
</comment>
<evidence type="ECO:0000256" key="2">
    <source>
        <dbReference type="ARBA" id="ARBA00006700"/>
    </source>
</evidence>
<protein>
    <recommendedName>
        <fullName evidence="7">Large ribosomal subunit protein uL23m</fullName>
    </recommendedName>
</protein>
<dbReference type="AlphaFoldDB" id="A0AAD4Q688"/>
<evidence type="ECO:0000256" key="4">
    <source>
        <dbReference type="ARBA" id="ARBA00023128"/>
    </source>
</evidence>
<dbReference type="PANTHER" id="PTHR12059">
    <property type="entry name" value="RIBOSOMAL PROTEIN L23-RELATED"/>
    <property type="match status" value="1"/>
</dbReference>
<dbReference type="Pfam" id="PF00276">
    <property type="entry name" value="Ribosomal_L23"/>
    <property type="match status" value="1"/>
</dbReference>
<evidence type="ECO:0000313" key="9">
    <source>
        <dbReference type="EMBL" id="KAH8705117.1"/>
    </source>
</evidence>
<accession>A0AAD4Q688</accession>
<organism evidence="9 10">
    <name type="scientific">Talaromyces proteolyticus</name>
    <dbReference type="NCBI Taxonomy" id="1131652"/>
    <lineage>
        <taxon>Eukaryota</taxon>
        <taxon>Fungi</taxon>
        <taxon>Dikarya</taxon>
        <taxon>Ascomycota</taxon>
        <taxon>Pezizomycotina</taxon>
        <taxon>Eurotiomycetes</taxon>
        <taxon>Eurotiomycetidae</taxon>
        <taxon>Eurotiales</taxon>
        <taxon>Trichocomaceae</taxon>
        <taxon>Talaromyces</taxon>
        <taxon>Talaromyces sect. Bacilispori</taxon>
    </lineage>
</organism>
<dbReference type="InterPro" id="IPR012678">
    <property type="entry name" value="Ribosomal_uL23/eL15/eS24_sf"/>
</dbReference>
<gene>
    <name evidence="9" type="ORF">BGW36DRAFT_332217</name>
</gene>
<comment type="subcellular location">
    <subcellularLocation>
        <location evidence="1">Mitochondrion</location>
    </subcellularLocation>
</comment>
<evidence type="ECO:0000256" key="5">
    <source>
        <dbReference type="ARBA" id="ARBA00023274"/>
    </source>
</evidence>
<dbReference type="PANTHER" id="PTHR12059:SF5">
    <property type="entry name" value="LARGE RIBOSOMAL SUBUNIT PROTEIN UL23M"/>
    <property type="match status" value="1"/>
</dbReference>